<feature type="domain" description="Mop" evidence="3">
    <location>
        <begin position="72"/>
        <end position="137"/>
    </location>
</feature>
<dbReference type="CDD" id="cd04762">
    <property type="entry name" value="HTH_MerR-trunc"/>
    <property type="match status" value="1"/>
</dbReference>
<accession>A0AA35WWE3</accession>
<dbReference type="Pfam" id="PF12728">
    <property type="entry name" value="HTH_17"/>
    <property type="match status" value="1"/>
</dbReference>
<dbReference type="GO" id="GO:0003677">
    <property type="term" value="F:DNA binding"/>
    <property type="evidence" value="ECO:0007669"/>
    <property type="project" value="InterPro"/>
</dbReference>
<sequence>MATLTVRQAAERLGIGYSTLKHWIYRGGVRTTRTAGGHHRISEAEVERLLARTGRPPSRPEGGARGGGVLVRISGRNRLQGIVDEVRREGLVAQVRLRIGDQWLTAVITRDALDELGLKRGDEATALIKATEVMIAKEAPRDERATPPSEHPSVHGTLKSAVGGGSPASASSRFG</sequence>
<keyword evidence="1" id="KW-0500">Molybdenum</keyword>
<dbReference type="InterPro" id="IPR008995">
    <property type="entry name" value="Mo/tungstate-bd_C_term_dom"/>
</dbReference>
<dbReference type="Gene3D" id="2.40.50.100">
    <property type="match status" value="1"/>
</dbReference>
<evidence type="ECO:0000256" key="2">
    <source>
        <dbReference type="SAM" id="MobiDB-lite"/>
    </source>
</evidence>
<protein>
    <submittedName>
        <fullName evidence="4">Molybdenum-pterin-binding protein 1</fullName>
    </submittedName>
</protein>
<evidence type="ECO:0000313" key="4">
    <source>
        <dbReference type="EMBL" id="CAI8035289.1"/>
    </source>
</evidence>
<evidence type="ECO:0000313" key="5">
    <source>
        <dbReference type="Proteomes" id="UP001174909"/>
    </source>
</evidence>
<dbReference type="InterPro" id="IPR005116">
    <property type="entry name" value="Transp-assoc_OB_typ1"/>
</dbReference>
<reference evidence="4" key="1">
    <citation type="submission" date="2023-03" db="EMBL/GenBank/DDBJ databases">
        <authorList>
            <person name="Steffen K."/>
            <person name="Cardenas P."/>
        </authorList>
    </citation>
    <scope>NUCLEOTIDE SEQUENCE</scope>
</reference>
<comment type="caution">
    <text evidence="4">The sequence shown here is derived from an EMBL/GenBank/DDBJ whole genome shotgun (WGS) entry which is preliminary data.</text>
</comment>
<dbReference type="PROSITE" id="PS51866">
    <property type="entry name" value="MOP"/>
    <property type="match status" value="1"/>
</dbReference>
<dbReference type="NCBIfam" id="TIGR01764">
    <property type="entry name" value="excise"/>
    <property type="match status" value="1"/>
</dbReference>
<dbReference type="InterPro" id="IPR041657">
    <property type="entry name" value="HTH_17"/>
</dbReference>
<dbReference type="SUPFAM" id="SSF50331">
    <property type="entry name" value="MOP-like"/>
    <property type="match status" value="1"/>
</dbReference>
<dbReference type="Gene3D" id="1.10.1660.10">
    <property type="match status" value="1"/>
</dbReference>
<organism evidence="4 5">
    <name type="scientific">Geodia barretti</name>
    <name type="common">Barrett's horny sponge</name>
    <dbReference type="NCBI Taxonomy" id="519541"/>
    <lineage>
        <taxon>Eukaryota</taxon>
        <taxon>Metazoa</taxon>
        <taxon>Porifera</taxon>
        <taxon>Demospongiae</taxon>
        <taxon>Heteroscleromorpha</taxon>
        <taxon>Tetractinellida</taxon>
        <taxon>Astrophorina</taxon>
        <taxon>Geodiidae</taxon>
        <taxon>Geodia</taxon>
    </lineage>
</organism>
<feature type="region of interest" description="Disordered" evidence="2">
    <location>
        <begin position="138"/>
        <end position="175"/>
    </location>
</feature>
<evidence type="ECO:0000259" key="3">
    <source>
        <dbReference type="PROSITE" id="PS51866"/>
    </source>
</evidence>
<gene>
    <name evidence="4" type="ORF">GBAR_LOCUS19821</name>
</gene>
<proteinExistence type="predicted"/>
<dbReference type="InterPro" id="IPR009061">
    <property type="entry name" value="DNA-bd_dom_put_sf"/>
</dbReference>
<dbReference type="Proteomes" id="UP001174909">
    <property type="component" value="Unassembled WGS sequence"/>
</dbReference>
<evidence type="ECO:0000256" key="1">
    <source>
        <dbReference type="ARBA" id="ARBA00022505"/>
    </source>
</evidence>
<dbReference type="AlphaFoldDB" id="A0AA35WWE3"/>
<keyword evidence="5" id="KW-1185">Reference proteome</keyword>
<dbReference type="Pfam" id="PF03459">
    <property type="entry name" value="TOBE"/>
    <property type="match status" value="1"/>
</dbReference>
<dbReference type="InterPro" id="IPR010093">
    <property type="entry name" value="SinI_DNA-bd"/>
</dbReference>
<name>A0AA35WWE3_GEOBA</name>
<dbReference type="NCBIfam" id="TIGR00638">
    <property type="entry name" value="Mop"/>
    <property type="match status" value="1"/>
</dbReference>
<dbReference type="SUPFAM" id="SSF46955">
    <property type="entry name" value="Putative DNA-binding domain"/>
    <property type="match status" value="1"/>
</dbReference>
<dbReference type="InterPro" id="IPR004606">
    <property type="entry name" value="Mop_domain"/>
</dbReference>
<dbReference type="GO" id="GO:0015689">
    <property type="term" value="P:molybdate ion transport"/>
    <property type="evidence" value="ECO:0007669"/>
    <property type="project" value="InterPro"/>
</dbReference>
<dbReference type="EMBL" id="CASHTH010002791">
    <property type="protein sequence ID" value="CAI8035289.1"/>
    <property type="molecule type" value="Genomic_DNA"/>
</dbReference>